<evidence type="ECO:0000256" key="2">
    <source>
        <dbReference type="SAM" id="SignalP"/>
    </source>
</evidence>
<keyword evidence="2" id="KW-0732">Signal</keyword>
<reference evidence="4 5" key="2">
    <citation type="submission" date="2016-11" db="EMBL/GenBank/DDBJ databases">
        <authorList>
            <person name="Varghese N."/>
            <person name="Submissions S."/>
        </authorList>
    </citation>
    <scope>NUCLEOTIDE SEQUENCE [LARGE SCALE GENOMIC DNA]</scope>
    <source>
        <strain evidence="4 5">DSM 6368</strain>
    </source>
</reference>
<gene>
    <name evidence="3" type="ORF">B0A72_12830</name>
    <name evidence="4" type="ORF">SAMN05444387_0914</name>
</gene>
<feature type="compositionally biased region" description="Basic residues" evidence="1">
    <location>
        <begin position="113"/>
        <end position="122"/>
    </location>
</feature>
<organism evidence="3 6">
    <name type="scientific">Flavobacterium pectinovorum</name>
    <dbReference type="NCBI Taxonomy" id="29533"/>
    <lineage>
        <taxon>Bacteria</taxon>
        <taxon>Pseudomonadati</taxon>
        <taxon>Bacteroidota</taxon>
        <taxon>Flavobacteriia</taxon>
        <taxon>Flavobacteriales</taxon>
        <taxon>Flavobacteriaceae</taxon>
        <taxon>Flavobacterium</taxon>
    </lineage>
</organism>
<dbReference type="EMBL" id="FRBX01000001">
    <property type="protein sequence ID" value="SHL56121.1"/>
    <property type="molecule type" value="Genomic_DNA"/>
</dbReference>
<evidence type="ECO:0000313" key="4">
    <source>
        <dbReference type="EMBL" id="SHL56121.1"/>
    </source>
</evidence>
<proteinExistence type="predicted"/>
<evidence type="ECO:0000256" key="1">
    <source>
        <dbReference type="SAM" id="MobiDB-lite"/>
    </source>
</evidence>
<feature type="compositionally biased region" description="Basic and acidic residues" evidence="1">
    <location>
        <begin position="123"/>
        <end position="142"/>
    </location>
</feature>
<evidence type="ECO:0000313" key="5">
    <source>
        <dbReference type="Proteomes" id="UP000184216"/>
    </source>
</evidence>
<feature type="compositionally biased region" description="Basic and acidic residues" evidence="1">
    <location>
        <begin position="153"/>
        <end position="166"/>
    </location>
</feature>
<dbReference type="Proteomes" id="UP000184216">
    <property type="component" value="Unassembled WGS sequence"/>
</dbReference>
<comment type="caution">
    <text evidence="3">The sequence shown here is derived from an EMBL/GenBank/DDBJ whole genome shotgun (WGS) entry which is preliminary data.</text>
</comment>
<dbReference type="RefSeq" id="WP_073393883.1">
    <property type="nucleotide sequence ID" value="NZ_FRBX01000001.1"/>
</dbReference>
<feature type="signal peptide" evidence="2">
    <location>
        <begin position="1"/>
        <end position="18"/>
    </location>
</feature>
<evidence type="ECO:0000313" key="6">
    <source>
        <dbReference type="Proteomes" id="UP000198431"/>
    </source>
</evidence>
<reference evidence="3 6" key="1">
    <citation type="submission" date="2016-11" db="EMBL/GenBank/DDBJ databases">
        <title>Whole genomes of Flavobacteriaceae.</title>
        <authorList>
            <person name="Stine C."/>
            <person name="Li C."/>
            <person name="Tadesse D."/>
        </authorList>
    </citation>
    <scope>NUCLEOTIDE SEQUENCE [LARGE SCALE GENOMIC DNA]</scope>
    <source>
        <strain evidence="3 6">ATCC 19366</strain>
    </source>
</reference>
<name>A0AB36P0I9_9FLAO</name>
<feature type="chain" id="PRO_5044256383" evidence="2">
    <location>
        <begin position="19"/>
        <end position="166"/>
    </location>
</feature>
<dbReference type="Proteomes" id="UP000198431">
    <property type="component" value="Unassembled WGS sequence"/>
</dbReference>
<dbReference type="EMBL" id="MUHB01000010">
    <property type="protein sequence ID" value="OXB04377.1"/>
    <property type="molecule type" value="Genomic_DNA"/>
</dbReference>
<protein>
    <submittedName>
        <fullName evidence="3">Uncharacterized protein</fullName>
    </submittedName>
</protein>
<dbReference type="AlphaFoldDB" id="A0AB36P0I9"/>
<keyword evidence="5" id="KW-1185">Reference proteome</keyword>
<feature type="region of interest" description="Disordered" evidence="1">
    <location>
        <begin position="94"/>
        <end position="166"/>
    </location>
</feature>
<evidence type="ECO:0000313" key="3">
    <source>
        <dbReference type="EMBL" id="OXB04377.1"/>
    </source>
</evidence>
<accession>A0AB36P0I9</accession>
<sequence length="166" mass="19211">MKKLGLALMLLMSVFAHAQVSINVNIGTPPSWGPEGNDESRYYYLPDIDIYYDVAQSQYIYENSGKWVRDKRLPSRYRNYDLYDGYKVVLNDYKGDSPYSYHKKHVTNYPKGYKGKPQKTRGNKPDSKQKPNKDNAKKDNTKKGNSKNSKGNNSDKNKDHGHDDRH</sequence>